<dbReference type="Proteomes" id="UP000799770">
    <property type="component" value="Unassembled WGS sequence"/>
</dbReference>
<comment type="similarity">
    <text evidence="2 4">Belongs to the terpene synthase family.</text>
</comment>
<evidence type="ECO:0000256" key="1">
    <source>
        <dbReference type="ARBA" id="ARBA00001946"/>
    </source>
</evidence>
<dbReference type="Pfam" id="PF19086">
    <property type="entry name" value="Terpene_syn_C_2"/>
    <property type="match status" value="1"/>
</dbReference>
<gene>
    <name evidence="6" type="ORF">BDV96DRAFT_603805</name>
</gene>
<dbReference type="EMBL" id="ML977337">
    <property type="protein sequence ID" value="KAF2110741.1"/>
    <property type="molecule type" value="Genomic_DNA"/>
</dbReference>
<keyword evidence="5" id="KW-0732">Signal</keyword>
<dbReference type="GO" id="GO:0046872">
    <property type="term" value="F:metal ion binding"/>
    <property type="evidence" value="ECO:0007669"/>
    <property type="project" value="UniProtKB-KW"/>
</dbReference>
<protein>
    <recommendedName>
        <fullName evidence="4">Terpene synthase</fullName>
        <ecNumber evidence="4">4.2.3.-</ecNumber>
    </recommendedName>
</protein>
<accession>A0A6A5YX74</accession>
<dbReference type="SUPFAM" id="SSF48576">
    <property type="entry name" value="Terpenoid synthases"/>
    <property type="match status" value="1"/>
</dbReference>
<organism evidence="6 7">
    <name type="scientific">Lophiotrema nucula</name>
    <dbReference type="NCBI Taxonomy" id="690887"/>
    <lineage>
        <taxon>Eukaryota</taxon>
        <taxon>Fungi</taxon>
        <taxon>Dikarya</taxon>
        <taxon>Ascomycota</taxon>
        <taxon>Pezizomycotina</taxon>
        <taxon>Dothideomycetes</taxon>
        <taxon>Pleosporomycetidae</taxon>
        <taxon>Pleosporales</taxon>
        <taxon>Lophiotremataceae</taxon>
        <taxon>Lophiotrema</taxon>
    </lineage>
</organism>
<dbReference type="PANTHER" id="PTHR35201:SF4">
    <property type="entry name" value="BETA-PINACENE SYNTHASE-RELATED"/>
    <property type="match status" value="1"/>
</dbReference>
<dbReference type="SFLD" id="SFLDG01020">
    <property type="entry name" value="Terpene_Cyclase_Like_2"/>
    <property type="match status" value="1"/>
</dbReference>
<proteinExistence type="inferred from homology"/>
<comment type="cofactor">
    <cofactor evidence="1 4">
        <name>Mg(2+)</name>
        <dbReference type="ChEBI" id="CHEBI:18420"/>
    </cofactor>
</comment>
<dbReference type="GO" id="GO:0010333">
    <property type="term" value="F:terpene synthase activity"/>
    <property type="evidence" value="ECO:0007669"/>
    <property type="project" value="InterPro"/>
</dbReference>
<keyword evidence="7" id="KW-1185">Reference proteome</keyword>
<keyword evidence="4" id="KW-0479">Metal-binding</keyword>
<dbReference type="EC" id="4.2.3.-" evidence="4"/>
<dbReference type="Gene3D" id="1.10.600.10">
    <property type="entry name" value="Farnesyl Diphosphate Synthase"/>
    <property type="match status" value="1"/>
</dbReference>
<feature type="chain" id="PRO_5025401131" description="Terpene synthase" evidence="5">
    <location>
        <begin position="29"/>
        <end position="392"/>
    </location>
</feature>
<sequence>MLSLLTHILTRIVHLLFKFVIGFDLATSQAISQSQSPSNTKPRQTREELLNNLRGKTVRIPDLTSFFAHWPDPVNSDLDKLRKEIDEWLKPFDLSPKVLAALQKADFGYFGATWWPHARFERLKIVTYLIIWLFIWDDEIDISDGSMYEDFSNAQLYREQTLAFARYSLGFDNEEPEVENKIIRAFAPIGLALNDVYDTPHREMVYRELEFDITMAEKEQRLRLSQQVPTLEEFWQYRLGASAVYLCLVFQEFSRESTQFPMSFYEDEDVKLILLCTNRLISAVNDLLSLKKEIRKGAVDSLVPILCYHGREAQGAVDEVITMIKDDVRKLDEAAARLLTKYEDDEQMKSDVGNFINGCKSNAVGNLTWSLVTGRYGVSQAKNASGGLLIDL</sequence>
<dbReference type="InterPro" id="IPR008949">
    <property type="entry name" value="Isoprenoid_synthase_dom_sf"/>
</dbReference>
<dbReference type="GO" id="GO:0008299">
    <property type="term" value="P:isoprenoid biosynthetic process"/>
    <property type="evidence" value="ECO:0007669"/>
    <property type="project" value="UniProtKB-ARBA"/>
</dbReference>
<evidence type="ECO:0000313" key="7">
    <source>
        <dbReference type="Proteomes" id="UP000799770"/>
    </source>
</evidence>
<dbReference type="OrthoDB" id="2861623at2759"/>
<evidence type="ECO:0000256" key="4">
    <source>
        <dbReference type="RuleBase" id="RU366034"/>
    </source>
</evidence>
<reference evidence="6" key="1">
    <citation type="journal article" date="2020" name="Stud. Mycol.">
        <title>101 Dothideomycetes genomes: a test case for predicting lifestyles and emergence of pathogens.</title>
        <authorList>
            <person name="Haridas S."/>
            <person name="Albert R."/>
            <person name="Binder M."/>
            <person name="Bloem J."/>
            <person name="Labutti K."/>
            <person name="Salamov A."/>
            <person name="Andreopoulos B."/>
            <person name="Baker S."/>
            <person name="Barry K."/>
            <person name="Bills G."/>
            <person name="Bluhm B."/>
            <person name="Cannon C."/>
            <person name="Castanera R."/>
            <person name="Culley D."/>
            <person name="Daum C."/>
            <person name="Ezra D."/>
            <person name="Gonzalez J."/>
            <person name="Henrissat B."/>
            <person name="Kuo A."/>
            <person name="Liang C."/>
            <person name="Lipzen A."/>
            <person name="Lutzoni F."/>
            <person name="Magnuson J."/>
            <person name="Mondo S."/>
            <person name="Nolan M."/>
            <person name="Ohm R."/>
            <person name="Pangilinan J."/>
            <person name="Park H.-J."/>
            <person name="Ramirez L."/>
            <person name="Alfaro M."/>
            <person name="Sun H."/>
            <person name="Tritt A."/>
            <person name="Yoshinaga Y."/>
            <person name="Zwiers L.-H."/>
            <person name="Turgeon B."/>
            <person name="Goodwin S."/>
            <person name="Spatafora J."/>
            <person name="Crous P."/>
            <person name="Grigoriev I."/>
        </authorList>
    </citation>
    <scope>NUCLEOTIDE SEQUENCE</scope>
    <source>
        <strain evidence="6">CBS 627.86</strain>
    </source>
</reference>
<evidence type="ECO:0000256" key="3">
    <source>
        <dbReference type="ARBA" id="ARBA00022842"/>
    </source>
</evidence>
<dbReference type="PANTHER" id="PTHR35201">
    <property type="entry name" value="TERPENE SYNTHASE"/>
    <property type="match status" value="1"/>
</dbReference>
<dbReference type="AlphaFoldDB" id="A0A6A5YX74"/>
<feature type="signal peptide" evidence="5">
    <location>
        <begin position="1"/>
        <end position="28"/>
    </location>
</feature>
<evidence type="ECO:0000256" key="5">
    <source>
        <dbReference type="SAM" id="SignalP"/>
    </source>
</evidence>
<keyword evidence="4" id="KW-0456">Lyase</keyword>
<name>A0A6A5YX74_9PLEO</name>
<dbReference type="InterPro" id="IPR034686">
    <property type="entry name" value="Terpene_cyclase-like_2"/>
</dbReference>
<keyword evidence="3 4" id="KW-0460">Magnesium</keyword>
<evidence type="ECO:0000313" key="6">
    <source>
        <dbReference type="EMBL" id="KAF2110741.1"/>
    </source>
</evidence>
<dbReference type="SFLD" id="SFLDS00005">
    <property type="entry name" value="Isoprenoid_Synthase_Type_I"/>
    <property type="match status" value="1"/>
</dbReference>
<evidence type="ECO:0000256" key="2">
    <source>
        <dbReference type="ARBA" id="ARBA00006333"/>
    </source>
</evidence>